<dbReference type="InterPro" id="IPR001387">
    <property type="entry name" value="Cro/C1-type_HTH"/>
</dbReference>
<evidence type="ECO:0008006" key="3">
    <source>
        <dbReference type="Google" id="ProtNLM"/>
    </source>
</evidence>
<dbReference type="OrthoDB" id="4986073at2"/>
<protein>
    <recommendedName>
        <fullName evidence="3">Transcriptional regulator</fullName>
    </recommendedName>
</protein>
<name>A0A5C0SH84_CRATE</name>
<dbReference type="EMBL" id="CP042243">
    <property type="protein sequence ID" value="QEK13037.1"/>
    <property type="molecule type" value="Genomic_DNA"/>
</dbReference>
<organism evidence="1 2">
    <name type="scientific">Crassaminicella thermophila</name>
    <dbReference type="NCBI Taxonomy" id="2599308"/>
    <lineage>
        <taxon>Bacteria</taxon>
        <taxon>Bacillati</taxon>
        <taxon>Bacillota</taxon>
        <taxon>Clostridia</taxon>
        <taxon>Eubacteriales</taxon>
        <taxon>Clostridiaceae</taxon>
        <taxon>Crassaminicella</taxon>
    </lineage>
</organism>
<evidence type="ECO:0000313" key="1">
    <source>
        <dbReference type="EMBL" id="QEK13037.1"/>
    </source>
</evidence>
<sequence>MKLKLGIIGSVDTVNKIKSVAEKQQEELEVLVYPYKHKYETVDILKKNQGKVDVLLFSGQVPYFIAKREGVIMKPAVYIPRTGTSVYRVFWQMRNEGIDYTKVSFDTIDENAIYEVINELEVSVKHLYVKPFSQDIDNDELFNFHYNLWSNDKINIAVTCVSAVYERLKEKNVPVVKLFPTTSLIREYVNKAIYKGDVEKIKATQIAVQIVKIKNKSSNMSSQYEFLKLKNKLEEGLIPYTQENFGSIFPFGRDEYLIFSTRGAISDQWKSFKINKFLNDSLQLELAFGIGFGNTVHEAEANARIALGYAINEEENCCYIVDEKGKLSGPIKENDDFSLSYELAVTSKEIKQIAEKVKLSPSYISKIKCILKKTGKNQMSAEELARYLGISVRSGRRILKQITDAGYGNIIAMKSVASLGRPRQIYEILL</sequence>
<reference evidence="1 2" key="1">
    <citation type="submission" date="2019-07" db="EMBL/GenBank/DDBJ databases">
        <title>Complete genome of Crassaminicella thermophila SY095.</title>
        <authorList>
            <person name="Li X."/>
        </authorList>
    </citation>
    <scope>NUCLEOTIDE SEQUENCE [LARGE SCALE GENOMIC DNA]</scope>
    <source>
        <strain evidence="1 2">SY095</strain>
    </source>
</reference>
<evidence type="ECO:0000313" key="2">
    <source>
        <dbReference type="Proteomes" id="UP000324646"/>
    </source>
</evidence>
<dbReference type="InterPro" id="IPR043128">
    <property type="entry name" value="Rev_trsase/Diguanyl_cyclase"/>
</dbReference>
<gene>
    <name evidence="1" type="ORF">FQB35_12315</name>
</gene>
<accession>A0A5C0SH84</accession>
<dbReference type="KEGG" id="crs:FQB35_12315"/>
<dbReference type="CDD" id="cd00093">
    <property type="entry name" value="HTH_XRE"/>
    <property type="match status" value="1"/>
</dbReference>
<dbReference type="Gene3D" id="3.30.70.270">
    <property type="match status" value="1"/>
</dbReference>
<dbReference type="AlphaFoldDB" id="A0A5C0SH84"/>
<dbReference type="Proteomes" id="UP000324646">
    <property type="component" value="Chromosome"/>
</dbReference>
<keyword evidence="2" id="KW-1185">Reference proteome</keyword>
<dbReference type="RefSeq" id="WP_148810174.1">
    <property type="nucleotide sequence ID" value="NZ_CP042243.1"/>
</dbReference>
<proteinExistence type="predicted"/>